<organism evidence="2 3">
    <name type="scientific">Clytia hemisphaerica</name>
    <dbReference type="NCBI Taxonomy" id="252671"/>
    <lineage>
        <taxon>Eukaryota</taxon>
        <taxon>Metazoa</taxon>
        <taxon>Cnidaria</taxon>
        <taxon>Hydrozoa</taxon>
        <taxon>Hydroidolina</taxon>
        <taxon>Leptothecata</taxon>
        <taxon>Obeliida</taxon>
        <taxon>Clytiidae</taxon>
        <taxon>Clytia</taxon>
    </lineage>
</organism>
<evidence type="ECO:0000313" key="2">
    <source>
        <dbReference type="EnsemblMetazoa" id="CLYHEMP003964.1"/>
    </source>
</evidence>
<dbReference type="PANTHER" id="PTHR46579">
    <property type="entry name" value="F5/8 TYPE C DOMAIN-CONTAINING PROTEIN-RELATED"/>
    <property type="match status" value="1"/>
</dbReference>
<evidence type="ECO:0000313" key="3">
    <source>
        <dbReference type="Proteomes" id="UP000594262"/>
    </source>
</evidence>
<dbReference type="OrthoDB" id="5988523at2759"/>
<dbReference type="AlphaFoldDB" id="A0A7M5TZF0"/>
<keyword evidence="3" id="KW-1185">Reference proteome</keyword>
<dbReference type="Proteomes" id="UP000594262">
    <property type="component" value="Unplaced"/>
</dbReference>
<dbReference type="GeneID" id="136810999"/>
<feature type="region of interest" description="Disordered" evidence="1">
    <location>
        <begin position="160"/>
        <end position="183"/>
    </location>
</feature>
<protein>
    <recommendedName>
        <fullName evidence="4">Transposase domain-containing protein</fullName>
    </recommendedName>
</protein>
<reference evidence="2" key="1">
    <citation type="submission" date="2021-01" db="UniProtKB">
        <authorList>
            <consortium name="EnsemblMetazoa"/>
        </authorList>
    </citation>
    <scope>IDENTIFICATION</scope>
</reference>
<feature type="compositionally biased region" description="Acidic residues" evidence="1">
    <location>
        <begin position="160"/>
        <end position="174"/>
    </location>
</feature>
<dbReference type="RefSeq" id="XP_066923710.1">
    <property type="nucleotide sequence ID" value="XM_067067609.1"/>
</dbReference>
<feature type="region of interest" description="Disordered" evidence="1">
    <location>
        <begin position="61"/>
        <end position="84"/>
    </location>
</feature>
<dbReference type="Pfam" id="PF02992">
    <property type="entry name" value="Transposase_21"/>
    <property type="match status" value="1"/>
</dbReference>
<accession>A0A7M5TZF0</accession>
<name>A0A7M5TZF0_9CNID</name>
<dbReference type="EnsemblMetazoa" id="CLYHEMT003964.1">
    <property type="protein sequence ID" value="CLYHEMP003964.1"/>
    <property type="gene ID" value="CLYHEMG003964"/>
</dbReference>
<evidence type="ECO:0008006" key="4">
    <source>
        <dbReference type="Google" id="ProtNLM"/>
    </source>
</evidence>
<proteinExistence type="predicted"/>
<evidence type="ECO:0000256" key="1">
    <source>
        <dbReference type="SAM" id="MobiDB-lite"/>
    </source>
</evidence>
<sequence length="918" mass="105076">MEENSQDALEIDPYDIINYGENFEEENTLELPVVNDIYTNNILDDIAIHRDVNITQHEHDVSFDHNSDNDNNGIDENYNDDDTNYDAEEENLSLAEQITEHLGDADALDVENVRNEKLKLFEMTLDDFAHEQSIENLLDDEVGECDLSEDFVSEVTVEDIVGESNNDENDETELNSESGGSFGKDGPLFEGSAITIAGAMILILSYSIRFSLSGEAMSNLLLLIHILLPGGSKIPKTLYMFKKFFSQLKSPMVFHEFCSYCFTEVQSKEIKICSNCCKEISKSKSYFIEFPIILQLKKFFRRSDFFESLQYRFKRVKQNEEGIEDIYDGSLYQNNWSKGCNLSNPYNISFTWNTDGVPLFKSSKISLWPIYLVINELPPNIRYKSENMIFAGVWYSSAKPVTWIFLESFVKELKELEAGVTVLLRQSSGGIEELKLIKCFLLVGTFDLPAKSLICACTQFNGMYGCNKCLQTGKSVKVSAKGSVWTYPFDTKDPNGPKRNHDDVKSDALKGFQQGKPVQGMKYPTWLHSLSAYDLVQSVGIDYMHGLALGVMKLLLKLWFSKDFKSESFSSHDKIDVFDKRLEGIKPPNEISRLPRSYSKFSKDWKAAEFANFLLLFGIPTLIDILPNTYLEHFSFLSHAIHTLLRSSILPEQINDAEKKLFRFCKEFSKMYGARFELSNIHQLVHLCDDVRELGPLWTHSCFPFEDKNKFILNVIHGSQKVEFQLTSAVNLVHSLPEIVENTIMKDELLYNFYLTLNKRKPVLADSAKIAENIYALGKVERKQIPDLLTEPLTNYLGYAPAQKDVLEFKRISISDNKFHSTSYTRVFRRDSTVVSYGSKSHRNFGRVMLYFQYNEADSSHTLALLQPFKILSQESHIIIGSSDELDYECVPVSSIISKLCFIRYGDLQFLVHLPRDY</sequence>
<dbReference type="PANTHER" id="PTHR46579:SF1">
    <property type="entry name" value="F5_8 TYPE C DOMAIN-CONTAINING PROTEIN"/>
    <property type="match status" value="1"/>
</dbReference>
<dbReference type="InterPro" id="IPR004242">
    <property type="entry name" value="Transposase_21"/>
</dbReference>